<keyword evidence="2 5" id="KW-0479">Metal-binding</keyword>
<evidence type="ECO:0000256" key="4">
    <source>
        <dbReference type="ARBA" id="ARBA00023004"/>
    </source>
</evidence>
<dbReference type="InterPro" id="IPR050364">
    <property type="entry name" value="Cytochrome_P450_fung"/>
</dbReference>
<dbReference type="PRINTS" id="PR00385">
    <property type="entry name" value="P450"/>
</dbReference>
<comment type="caution">
    <text evidence="6">The sequence shown here is derived from an EMBL/GenBank/DDBJ whole genome shotgun (WGS) entry which is preliminary data.</text>
</comment>
<dbReference type="GO" id="GO:0004497">
    <property type="term" value="F:monooxygenase activity"/>
    <property type="evidence" value="ECO:0007669"/>
    <property type="project" value="InterPro"/>
</dbReference>
<evidence type="ECO:0000313" key="7">
    <source>
        <dbReference type="Proteomes" id="UP000319160"/>
    </source>
</evidence>
<dbReference type="SUPFAM" id="SSF48264">
    <property type="entry name" value="Cytochrome P450"/>
    <property type="match status" value="1"/>
</dbReference>
<evidence type="ECO:0000256" key="2">
    <source>
        <dbReference type="ARBA" id="ARBA00022723"/>
    </source>
</evidence>
<comment type="similarity">
    <text evidence="1">Belongs to the cytochrome P450 family.</text>
</comment>
<dbReference type="PANTHER" id="PTHR46300:SF9">
    <property type="entry name" value="P450, PUTATIVE-RELATED"/>
    <property type="match status" value="1"/>
</dbReference>
<dbReference type="Gene3D" id="1.10.630.10">
    <property type="entry name" value="Cytochrome P450"/>
    <property type="match status" value="1"/>
</dbReference>
<evidence type="ECO:0000256" key="1">
    <source>
        <dbReference type="ARBA" id="ARBA00010617"/>
    </source>
</evidence>
<protein>
    <recommendedName>
        <fullName evidence="8">3-hydroxyphenylacetate 6-hydroxylase</fullName>
    </recommendedName>
</protein>
<reference evidence="7" key="1">
    <citation type="submission" date="2019-06" db="EMBL/GenBank/DDBJ databases">
        <title>Draft genome sequence of the griseofulvin-producing fungus Xylaria cubensis strain G536.</title>
        <authorList>
            <person name="Mead M.E."/>
            <person name="Raja H.A."/>
            <person name="Steenwyk J.L."/>
            <person name="Knowles S.L."/>
            <person name="Oberlies N.H."/>
            <person name="Rokas A."/>
        </authorList>
    </citation>
    <scope>NUCLEOTIDE SEQUENCE [LARGE SCALE GENOMIC DNA]</scope>
    <source>
        <strain evidence="7">G536</strain>
    </source>
</reference>
<dbReference type="InterPro" id="IPR036396">
    <property type="entry name" value="Cyt_P450_sf"/>
</dbReference>
<keyword evidence="7" id="KW-1185">Reference proteome</keyword>
<evidence type="ECO:0000313" key="6">
    <source>
        <dbReference type="EMBL" id="TRX90431.1"/>
    </source>
</evidence>
<dbReference type="InterPro" id="IPR002401">
    <property type="entry name" value="Cyt_P450_E_grp-I"/>
</dbReference>
<dbReference type="Pfam" id="PF00067">
    <property type="entry name" value="p450"/>
    <property type="match status" value="2"/>
</dbReference>
<dbReference type="STRING" id="2512241.A0A553HR57"/>
<dbReference type="AlphaFoldDB" id="A0A553HR57"/>
<dbReference type="EMBL" id="VFLP01000055">
    <property type="protein sequence ID" value="TRX90431.1"/>
    <property type="molecule type" value="Genomic_DNA"/>
</dbReference>
<feature type="binding site" description="axial binding residue" evidence="5">
    <location>
        <position position="484"/>
    </location>
    <ligand>
        <name>heme</name>
        <dbReference type="ChEBI" id="CHEBI:30413"/>
    </ligand>
    <ligandPart>
        <name>Fe</name>
        <dbReference type="ChEBI" id="CHEBI:18248"/>
    </ligandPart>
</feature>
<dbReference type="GO" id="GO:0005506">
    <property type="term" value="F:iron ion binding"/>
    <property type="evidence" value="ECO:0007669"/>
    <property type="project" value="InterPro"/>
</dbReference>
<evidence type="ECO:0000256" key="5">
    <source>
        <dbReference type="PIRSR" id="PIRSR602401-1"/>
    </source>
</evidence>
<dbReference type="InterPro" id="IPR001128">
    <property type="entry name" value="Cyt_P450"/>
</dbReference>
<dbReference type="GO" id="GO:0016705">
    <property type="term" value="F:oxidoreductase activity, acting on paired donors, with incorporation or reduction of molecular oxygen"/>
    <property type="evidence" value="ECO:0007669"/>
    <property type="project" value="InterPro"/>
</dbReference>
<dbReference type="OrthoDB" id="1055148at2759"/>
<proteinExistence type="inferred from homology"/>
<gene>
    <name evidence="6" type="ORF">FHL15_008600</name>
</gene>
<comment type="cofactor">
    <cofactor evidence="5">
        <name>heme</name>
        <dbReference type="ChEBI" id="CHEBI:30413"/>
    </cofactor>
</comment>
<keyword evidence="3" id="KW-0560">Oxidoreductase</keyword>
<dbReference type="PANTHER" id="PTHR46300">
    <property type="entry name" value="P450, PUTATIVE (EUROFUNG)-RELATED-RELATED"/>
    <property type="match status" value="1"/>
</dbReference>
<organism evidence="6 7">
    <name type="scientific">Xylaria flabelliformis</name>
    <dbReference type="NCBI Taxonomy" id="2512241"/>
    <lineage>
        <taxon>Eukaryota</taxon>
        <taxon>Fungi</taxon>
        <taxon>Dikarya</taxon>
        <taxon>Ascomycota</taxon>
        <taxon>Pezizomycotina</taxon>
        <taxon>Sordariomycetes</taxon>
        <taxon>Xylariomycetidae</taxon>
        <taxon>Xylariales</taxon>
        <taxon>Xylariaceae</taxon>
        <taxon>Xylaria</taxon>
    </lineage>
</organism>
<name>A0A553HR57_9PEZI</name>
<evidence type="ECO:0008006" key="8">
    <source>
        <dbReference type="Google" id="ProtNLM"/>
    </source>
</evidence>
<dbReference type="PRINTS" id="PR00463">
    <property type="entry name" value="EP450I"/>
</dbReference>
<keyword evidence="4 5" id="KW-0408">Iron</keyword>
<evidence type="ECO:0000256" key="3">
    <source>
        <dbReference type="ARBA" id="ARBA00023002"/>
    </source>
</evidence>
<dbReference type="GO" id="GO:0020037">
    <property type="term" value="F:heme binding"/>
    <property type="evidence" value="ECO:0007669"/>
    <property type="project" value="InterPro"/>
</dbReference>
<sequence length="558" mass="62071">MNISEVLNSTRATAQPMPYWQQINFSELVASSIARQLLLACLAIICCASFFSARKQAPRFPGPAGWPIIGNLASIYHCHAERQFYEWAKVYGDVIEVKFGPMKVIVVNSAAAAKDIFAASATALSSRPVFHTFHHVRDPSTSPTISSVQKKSNQKHDQVIAGTLGTTIGTASFGDALKKGRKATAAELSKPAVKANLGKIDLETRHLLQELMVYGSEGQRAVQVSKPIKRLTLSLSLSICYGRRVYLGDPLTHDIIDVEDEILRLRSMTDNLQDFIPLFRYWPFNSYYGKALELRKRRDAYVLRLNEEIEAKIQAGAHQDCLYAKNMTSTHPLPVKELSTVLLTFLSGGLATASSTIHWTLTLLATRPDIQDTAYKAIRSVYPNDKQLFASCEQDSEEVPYISALVREALRYYTPSRLALPRLTVHDVQYEGKTIAEGTTVILNTYACNMDSALFKDPGTFRPERWLEDPDLSIFSYGLGYRMCAGYTLANREMYILIARIIALFVIGPSPDTDADNITGCADAAHQAMAPKNTGIYFRPRDVNQVKDILGQGHVEIF</sequence>
<keyword evidence="5" id="KW-0349">Heme</keyword>
<accession>A0A553HR57</accession>
<dbReference type="Proteomes" id="UP000319160">
    <property type="component" value="Unassembled WGS sequence"/>
</dbReference>